<keyword evidence="6 9" id="KW-1133">Transmembrane helix</keyword>
<dbReference type="AlphaFoldDB" id="A0A839VEE3"/>
<dbReference type="Proteomes" id="UP000547614">
    <property type="component" value="Unassembled WGS sequence"/>
</dbReference>
<evidence type="ECO:0000256" key="7">
    <source>
        <dbReference type="ARBA" id="ARBA00023136"/>
    </source>
</evidence>
<dbReference type="PANTHER" id="PTHR30477:SF8">
    <property type="entry name" value="METAL TRANSPORT SYSTEM MEMBRANE PROTEIN CT_070-RELATED"/>
    <property type="match status" value="1"/>
</dbReference>
<organism evidence="10 11">
    <name type="scientific">Halomonas cerina</name>
    <dbReference type="NCBI Taxonomy" id="447424"/>
    <lineage>
        <taxon>Bacteria</taxon>
        <taxon>Pseudomonadati</taxon>
        <taxon>Pseudomonadota</taxon>
        <taxon>Gammaproteobacteria</taxon>
        <taxon>Oceanospirillales</taxon>
        <taxon>Halomonadaceae</taxon>
        <taxon>Halomonas</taxon>
    </lineage>
</organism>
<comment type="caution">
    <text evidence="10">The sequence shown here is derived from an EMBL/GenBank/DDBJ whole genome shotgun (WGS) entry which is preliminary data.</text>
</comment>
<keyword evidence="11" id="KW-1185">Reference proteome</keyword>
<keyword evidence="7 9" id="KW-0472">Membrane</keyword>
<keyword evidence="5 8" id="KW-0812">Transmembrane</keyword>
<feature type="transmembrane region" description="Helical" evidence="9">
    <location>
        <begin position="12"/>
        <end position="32"/>
    </location>
</feature>
<feature type="transmembrane region" description="Helical" evidence="9">
    <location>
        <begin position="149"/>
        <end position="167"/>
    </location>
</feature>
<dbReference type="SUPFAM" id="SSF81345">
    <property type="entry name" value="ABC transporter involved in vitamin B12 uptake, BtuC"/>
    <property type="match status" value="1"/>
</dbReference>
<feature type="transmembrane region" description="Helical" evidence="9">
    <location>
        <begin position="179"/>
        <end position="197"/>
    </location>
</feature>
<reference evidence="10 11" key="1">
    <citation type="submission" date="2020-08" db="EMBL/GenBank/DDBJ databases">
        <title>Genomic Encyclopedia of Type Strains, Phase III (KMG-III): the genomes of soil and plant-associated and newly described type strains.</title>
        <authorList>
            <person name="Whitman W."/>
        </authorList>
    </citation>
    <scope>NUCLEOTIDE SEQUENCE [LARGE SCALE GENOMIC DNA]</scope>
    <source>
        <strain evidence="10 11">CECT 7282</strain>
    </source>
</reference>
<dbReference type="CDD" id="cd06550">
    <property type="entry name" value="TM_ABC_iron-siderophores_like"/>
    <property type="match status" value="1"/>
</dbReference>
<dbReference type="GO" id="GO:0043190">
    <property type="term" value="C:ATP-binding cassette (ABC) transporter complex"/>
    <property type="evidence" value="ECO:0007669"/>
    <property type="project" value="InterPro"/>
</dbReference>
<feature type="transmembrane region" description="Helical" evidence="9">
    <location>
        <begin position="263"/>
        <end position="285"/>
    </location>
</feature>
<evidence type="ECO:0000313" key="10">
    <source>
        <dbReference type="EMBL" id="MBB3192455.1"/>
    </source>
</evidence>
<comment type="similarity">
    <text evidence="2 8">Belongs to the ABC-3 integral membrane protein family.</text>
</comment>
<evidence type="ECO:0000256" key="9">
    <source>
        <dbReference type="SAM" id="Phobius"/>
    </source>
</evidence>
<feature type="transmembrane region" description="Helical" evidence="9">
    <location>
        <begin position="64"/>
        <end position="85"/>
    </location>
</feature>
<feature type="transmembrane region" description="Helical" evidence="9">
    <location>
        <begin position="203"/>
        <end position="228"/>
    </location>
</feature>
<proteinExistence type="inferred from homology"/>
<evidence type="ECO:0000256" key="4">
    <source>
        <dbReference type="ARBA" id="ARBA00022475"/>
    </source>
</evidence>
<feature type="transmembrane region" description="Helical" evidence="9">
    <location>
        <begin position="94"/>
        <end position="115"/>
    </location>
</feature>
<evidence type="ECO:0000256" key="1">
    <source>
        <dbReference type="ARBA" id="ARBA00004651"/>
    </source>
</evidence>
<dbReference type="GO" id="GO:0055085">
    <property type="term" value="P:transmembrane transport"/>
    <property type="evidence" value="ECO:0007669"/>
    <property type="project" value="InterPro"/>
</dbReference>
<dbReference type="PANTHER" id="PTHR30477">
    <property type="entry name" value="ABC-TRANSPORTER METAL-BINDING PROTEIN"/>
    <property type="match status" value="1"/>
</dbReference>
<evidence type="ECO:0000256" key="2">
    <source>
        <dbReference type="ARBA" id="ARBA00008034"/>
    </source>
</evidence>
<dbReference type="InterPro" id="IPR001626">
    <property type="entry name" value="ABC_TroCD"/>
</dbReference>
<evidence type="ECO:0000256" key="8">
    <source>
        <dbReference type="RuleBase" id="RU003943"/>
    </source>
</evidence>
<dbReference type="EMBL" id="JACHXP010000030">
    <property type="protein sequence ID" value="MBB3192455.1"/>
    <property type="molecule type" value="Genomic_DNA"/>
</dbReference>
<evidence type="ECO:0000256" key="6">
    <source>
        <dbReference type="ARBA" id="ARBA00022989"/>
    </source>
</evidence>
<protein>
    <submittedName>
        <fullName evidence="10">Manganese/zinc/iron transport system permease protein</fullName>
    </submittedName>
</protein>
<gene>
    <name evidence="10" type="ORF">FHR94_003750</name>
</gene>
<dbReference type="Gene3D" id="1.10.3470.10">
    <property type="entry name" value="ABC transporter involved in vitamin B12 uptake, BtuC"/>
    <property type="match status" value="1"/>
</dbReference>
<evidence type="ECO:0000256" key="3">
    <source>
        <dbReference type="ARBA" id="ARBA00022448"/>
    </source>
</evidence>
<dbReference type="RefSeq" id="WP_183328098.1">
    <property type="nucleotide sequence ID" value="NZ_JACHXP010000030.1"/>
</dbReference>
<dbReference type="InterPro" id="IPR037294">
    <property type="entry name" value="ABC_BtuC-like"/>
</dbReference>
<feature type="transmembrane region" description="Helical" evidence="9">
    <location>
        <begin position="235"/>
        <end position="257"/>
    </location>
</feature>
<accession>A0A839VEE3</accession>
<name>A0A839VEE3_9GAMM</name>
<comment type="subcellular location">
    <subcellularLocation>
        <location evidence="1 8">Cell membrane</location>
        <topology evidence="1 8">Multi-pass membrane protein</topology>
    </subcellularLocation>
</comment>
<keyword evidence="4" id="KW-1003">Cell membrane</keyword>
<dbReference type="GO" id="GO:0010043">
    <property type="term" value="P:response to zinc ion"/>
    <property type="evidence" value="ECO:0007669"/>
    <property type="project" value="TreeGrafter"/>
</dbReference>
<sequence length="387" mass="42106">MLDALLDNVPLQIMLVGALVGIASSLVGTFLVLRGTSMLSDAIGHSIVFGIVVVWLLTHQQSGPLQILGAALTGVLTVFLTELLVRTRRVKEDAAIGLVFPVLFSIGVLLLNLYARDVHIDTHTVLLGEIGFVWLDTVTLGDYRIPQSLLSMGAMTLLNGAFVTLFYKELKLATFDEALAKALGLAPGLLFYVLLLLTSGTAVAAFDAVGAVLFVAFVIVPPATAYLLTDRLWLMFLYGMAVSIASSVSGYTLAVVWNVSIGGMMAVMTGVFLLLAFLAGPRYGIVAQWLRRRGQHRLNEIRTLAVHLYNHEASPEQSEENVTRALREHLHWDDTKAQRVVERSCERHLIVRAGESLRLLPAGRELAREILEPGGRGEPRSVSETLG</sequence>
<evidence type="ECO:0000313" key="11">
    <source>
        <dbReference type="Proteomes" id="UP000547614"/>
    </source>
</evidence>
<keyword evidence="3 8" id="KW-0813">Transport</keyword>
<feature type="transmembrane region" description="Helical" evidence="9">
    <location>
        <begin position="39"/>
        <end position="58"/>
    </location>
</feature>
<evidence type="ECO:0000256" key="5">
    <source>
        <dbReference type="ARBA" id="ARBA00022692"/>
    </source>
</evidence>
<dbReference type="Pfam" id="PF00950">
    <property type="entry name" value="ABC-3"/>
    <property type="match status" value="1"/>
</dbReference>